<evidence type="ECO:0000256" key="5">
    <source>
        <dbReference type="ARBA" id="ARBA00023004"/>
    </source>
</evidence>
<evidence type="ECO:0000313" key="8">
    <source>
        <dbReference type="Proteomes" id="UP000319627"/>
    </source>
</evidence>
<evidence type="ECO:0000259" key="6">
    <source>
        <dbReference type="Pfam" id="PF02668"/>
    </source>
</evidence>
<dbReference type="Proteomes" id="UP000319627">
    <property type="component" value="Unassembled WGS sequence"/>
</dbReference>
<dbReference type="InterPro" id="IPR042098">
    <property type="entry name" value="TauD-like_sf"/>
</dbReference>
<evidence type="ECO:0000256" key="4">
    <source>
        <dbReference type="ARBA" id="ARBA00023002"/>
    </source>
</evidence>
<dbReference type="GO" id="GO:0016706">
    <property type="term" value="F:2-oxoglutarate-dependent dioxygenase activity"/>
    <property type="evidence" value="ECO:0007669"/>
    <property type="project" value="TreeGrafter"/>
</dbReference>
<evidence type="ECO:0000256" key="1">
    <source>
        <dbReference type="ARBA" id="ARBA00005896"/>
    </source>
</evidence>
<sequence length="286" mass="32785">MSTEKVVNLSEILKVTPLEPTLGAEVSGIDLKKPLSPAVRDQLKTLLLQYKVLFFRDQFINTQEQVAFARNFGELYVHPTTQQADPELPAAHLIRAEESRALYGEAVKGRWHSDTSWLLKPTYGAVLRPVTLPEFGGDTIWADSGLVYRNLPDEVKARIEDAYVVHNFKPSLDRVGYEYPIVSHPLVRTHPETGEDVLFINFSMFPYILGWSPEESRALVDYLLKEFSHPEYQVRFKWREGSVAFWDNRSTLHYPVTNYGDFPRVMERVLIADEDIPHRARLAKAG</sequence>
<dbReference type="InterPro" id="IPR003819">
    <property type="entry name" value="TauD/TfdA-like"/>
</dbReference>
<dbReference type="EMBL" id="VLKG01000004">
    <property type="protein sequence ID" value="TWH75918.1"/>
    <property type="molecule type" value="Genomic_DNA"/>
</dbReference>
<name>A0A562IYC2_9GAMM</name>
<organism evidence="7 8">
    <name type="scientific">Azomonas agilis</name>
    <dbReference type="NCBI Taxonomy" id="116849"/>
    <lineage>
        <taxon>Bacteria</taxon>
        <taxon>Pseudomonadati</taxon>
        <taxon>Pseudomonadota</taxon>
        <taxon>Gammaproteobacteria</taxon>
        <taxon>Pseudomonadales</taxon>
        <taxon>Pseudomonadaceae</taxon>
        <taxon>Azomonas</taxon>
    </lineage>
</organism>
<feature type="domain" description="TauD/TfdA-like" evidence="6">
    <location>
        <begin position="15"/>
        <end position="269"/>
    </location>
</feature>
<protein>
    <submittedName>
        <fullName evidence="7">Taurine dioxygenase</fullName>
    </submittedName>
</protein>
<comment type="caution">
    <text evidence="7">The sequence shown here is derived from an EMBL/GenBank/DDBJ whole genome shotgun (WGS) entry which is preliminary data.</text>
</comment>
<evidence type="ECO:0000256" key="2">
    <source>
        <dbReference type="ARBA" id="ARBA00022723"/>
    </source>
</evidence>
<dbReference type="PANTHER" id="PTHR30468">
    <property type="entry name" value="ALPHA-KETOGLUTARATE-DEPENDENT SULFONATE DIOXYGENASE"/>
    <property type="match status" value="1"/>
</dbReference>
<keyword evidence="2" id="KW-0479">Metal-binding</keyword>
<dbReference type="SUPFAM" id="SSF51197">
    <property type="entry name" value="Clavaminate synthase-like"/>
    <property type="match status" value="1"/>
</dbReference>
<comment type="similarity">
    <text evidence="1">Belongs to the TfdA dioxygenase family.</text>
</comment>
<dbReference type="AlphaFoldDB" id="A0A562IYC2"/>
<gene>
    <name evidence="7" type="ORF">LX59_01428</name>
</gene>
<keyword evidence="3 7" id="KW-0223">Dioxygenase</keyword>
<dbReference type="GO" id="GO:0046872">
    <property type="term" value="F:metal ion binding"/>
    <property type="evidence" value="ECO:0007669"/>
    <property type="project" value="UniProtKB-KW"/>
</dbReference>
<dbReference type="InterPro" id="IPR051323">
    <property type="entry name" value="AtsK-like"/>
</dbReference>
<reference evidence="7 8" key="1">
    <citation type="submission" date="2019-07" db="EMBL/GenBank/DDBJ databases">
        <title>Genomic Encyclopedia of Type Strains, Phase I: the one thousand microbial genomes (KMG-I) project.</title>
        <authorList>
            <person name="Kyrpides N."/>
        </authorList>
    </citation>
    <scope>NUCLEOTIDE SEQUENCE [LARGE SCALE GENOMIC DNA]</scope>
    <source>
        <strain evidence="7 8">DSM 375</strain>
    </source>
</reference>
<keyword evidence="5" id="KW-0408">Iron</keyword>
<proteinExistence type="inferred from homology"/>
<evidence type="ECO:0000313" key="7">
    <source>
        <dbReference type="EMBL" id="TWH75918.1"/>
    </source>
</evidence>
<keyword evidence="4" id="KW-0560">Oxidoreductase</keyword>
<dbReference type="RefSeq" id="WP_144571146.1">
    <property type="nucleotide sequence ID" value="NZ_VLKG01000004.1"/>
</dbReference>
<dbReference type="OrthoDB" id="581608at2"/>
<dbReference type="Pfam" id="PF02668">
    <property type="entry name" value="TauD"/>
    <property type="match status" value="1"/>
</dbReference>
<keyword evidence="8" id="KW-1185">Reference proteome</keyword>
<accession>A0A562IYC2</accession>
<dbReference type="PANTHER" id="PTHR30468:SF1">
    <property type="entry name" value="ALPHA-KETOGLUTARATE-DEPENDENT SULFONATE DIOXYGENASE"/>
    <property type="match status" value="1"/>
</dbReference>
<dbReference type="GO" id="GO:0005737">
    <property type="term" value="C:cytoplasm"/>
    <property type="evidence" value="ECO:0007669"/>
    <property type="project" value="TreeGrafter"/>
</dbReference>
<evidence type="ECO:0000256" key="3">
    <source>
        <dbReference type="ARBA" id="ARBA00022964"/>
    </source>
</evidence>
<dbReference type="Gene3D" id="3.60.130.10">
    <property type="entry name" value="Clavaminate synthase-like"/>
    <property type="match status" value="1"/>
</dbReference>